<dbReference type="EMBL" id="NBIV01000044">
    <property type="protein sequence ID" value="PXF46107.1"/>
    <property type="molecule type" value="Genomic_DNA"/>
</dbReference>
<dbReference type="OrthoDB" id="529273at2759"/>
<dbReference type="InterPro" id="IPR049625">
    <property type="entry name" value="Glyco_transf_61_cat"/>
</dbReference>
<dbReference type="Proteomes" id="UP000247409">
    <property type="component" value="Unassembled WGS sequence"/>
</dbReference>
<sequence>MCGEDADYASPQRPPWGICLAFILAQWHSAQLHFEKTRIWPHQVTAPGACHSKQIWMGILPASALSRDTGVRVSHFRKLSWFGRNCEVQYPCVSGLAHLPDSWQTSALSNIVSAVLDYTEVKYARSDVINVLIYDRNDTRRRKWMGAQEVFEKLGSDKRLHVKLLHQMPMSFFKQVKLFAWADIFLSPHGAAIANTIFMQSESDVLEIMKNCDADSKQARFAPWDWTGWHAHLLGLNLVYLECTTLQQASAVTSDGVSRFTVNVSDVLTVVEHCVQRQLHRRKAKSVGQIAGIAPNPSSKGSNLIEVQQELRRLSVEEFLMLLMLSAVVVLGTRTASARKRRTDNG</sequence>
<organism evidence="2 3">
    <name type="scientific">Gracilariopsis chorda</name>
    <dbReference type="NCBI Taxonomy" id="448386"/>
    <lineage>
        <taxon>Eukaryota</taxon>
        <taxon>Rhodophyta</taxon>
        <taxon>Florideophyceae</taxon>
        <taxon>Rhodymeniophycidae</taxon>
        <taxon>Gracilariales</taxon>
        <taxon>Gracilariaceae</taxon>
        <taxon>Gracilariopsis</taxon>
    </lineage>
</organism>
<comment type="caution">
    <text evidence="2">The sequence shown here is derived from an EMBL/GenBank/DDBJ whole genome shotgun (WGS) entry which is preliminary data.</text>
</comment>
<evidence type="ECO:0000313" key="2">
    <source>
        <dbReference type="EMBL" id="PXF46107.1"/>
    </source>
</evidence>
<feature type="domain" description="Glycosyltransferase 61 catalytic" evidence="1">
    <location>
        <begin position="103"/>
        <end position="205"/>
    </location>
</feature>
<reference evidence="2 3" key="1">
    <citation type="journal article" date="2018" name="Mol. Biol. Evol.">
        <title>Analysis of the draft genome of the red seaweed Gracilariopsis chorda provides insights into genome size evolution in Rhodophyta.</title>
        <authorList>
            <person name="Lee J."/>
            <person name="Yang E.C."/>
            <person name="Graf L."/>
            <person name="Yang J.H."/>
            <person name="Qiu H."/>
            <person name="Zel Zion U."/>
            <person name="Chan C.X."/>
            <person name="Stephens T.G."/>
            <person name="Weber A.P.M."/>
            <person name="Boo G.H."/>
            <person name="Boo S.M."/>
            <person name="Kim K.M."/>
            <person name="Shin Y."/>
            <person name="Jung M."/>
            <person name="Lee S.J."/>
            <person name="Yim H.S."/>
            <person name="Lee J.H."/>
            <person name="Bhattacharya D."/>
            <person name="Yoon H.S."/>
        </authorList>
    </citation>
    <scope>NUCLEOTIDE SEQUENCE [LARGE SCALE GENOMIC DNA]</scope>
    <source>
        <strain evidence="2 3">SKKU-2015</strain>
        <tissue evidence="2">Whole body</tissue>
    </source>
</reference>
<dbReference type="Pfam" id="PF04577">
    <property type="entry name" value="Glyco_transf_61"/>
    <property type="match status" value="1"/>
</dbReference>
<proteinExistence type="predicted"/>
<evidence type="ECO:0000313" key="3">
    <source>
        <dbReference type="Proteomes" id="UP000247409"/>
    </source>
</evidence>
<accession>A0A2V3IWN9</accession>
<protein>
    <recommendedName>
        <fullName evidence="1">Glycosyltransferase 61 catalytic domain-containing protein</fullName>
    </recommendedName>
</protein>
<gene>
    <name evidence="2" type="ORF">BWQ96_04113</name>
</gene>
<dbReference type="GO" id="GO:0016757">
    <property type="term" value="F:glycosyltransferase activity"/>
    <property type="evidence" value="ECO:0007669"/>
    <property type="project" value="InterPro"/>
</dbReference>
<dbReference type="STRING" id="448386.A0A2V3IWN9"/>
<name>A0A2V3IWN9_9FLOR</name>
<evidence type="ECO:0000259" key="1">
    <source>
        <dbReference type="Pfam" id="PF04577"/>
    </source>
</evidence>
<dbReference type="AlphaFoldDB" id="A0A2V3IWN9"/>
<keyword evidence="3" id="KW-1185">Reference proteome</keyword>